<dbReference type="GO" id="GO:0016491">
    <property type="term" value="F:oxidoreductase activity"/>
    <property type="evidence" value="ECO:0007669"/>
    <property type="project" value="UniProtKB-KW"/>
</dbReference>
<dbReference type="PANTHER" id="PTHR47706:SF9">
    <property type="entry name" value="NMRA-LIKE DOMAIN-CONTAINING PROTEIN-RELATED"/>
    <property type="match status" value="1"/>
</dbReference>
<dbReference type="Gene3D" id="3.40.50.720">
    <property type="entry name" value="NAD(P)-binding Rossmann-like Domain"/>
    <property type="match status" value="1"/>
</dbReference>
<accession>A0AA38VKM5</accession>
<evidence type="ECO:0000313" key="4">
    <source>
        <dbReference type="EMBL" id="KAJ9132987.1"/>
    </source>
</evidence>
<comment type="caution">
    <text evidence="4">The sequence shown here is derived from an EMBL/GenBank/DDBJ whole genome shotgun (WGS) entry which is preliminary data.</text>
</comment>
<protein>
    <recommendedName>
        <fullName evidence="3">NmrA-like domain-containing protein</fullName>
    </recommendedName>
</protein>
<dbReference type="Pfam" id="PF05368">
    <property type="entry name" value="NmrA"/>
    <property type="match status" value="1"/>
</dbReference>
<dbReference type="SUPFAM" id="SSF51735">
    <property type="entry name" value="NAD(P)-binding Rossmann-fold domains"/>
    <property type="match status" value="1"/>
</dbReference>
<evidence type="ECO:0000313" key="5">
    <source>
        <dbReference type="Proteomes" id="UP001174694"/>
    </source>
</evidence>
<dbReference type="InterPro" id="IPR008030">
    <property type="entry name" value="NmrA-like"/>
</dbReference>
<gene>
    <name evidence="4" type="ORF">NKR23_g11027</name>
</gene>
<dbReference type="Proteomes" id="UP001174694">
    <property type="component" value="Unassembled WGS sequence"/>
</dbReference>
<organism evidence="4 5">
    <name type="scientific">Pleurostoma richardsiae</name>
    <dbReference type="NCBI Taxonomy" id="41990"/>
    <lineage>
        <taxon>Eukaryota</taxon>
        <taxon>Fungi</taxon>
        <taxon>Dikarya</taxon>
        <taxon>Ascomycota</taxon>
        <taxon>Pezizomycotina</taxon>
        <taxon>Sordariomycetes</taxon>
        <taxon>Sordariomycetidae</taxon>
        <taxon>Calosphaeriales</taxon>
        <taxon>Pleurostomataceae</taxon>
        <taxon>Pleurostoma</taxon>
    </lineage>
</organism>
<evidence type="ECO:0000256" key="2">
    <source>
        <dbReference type="ARBA" id="ARBA00023002"/>
    </source>
</evidence>
<proteinExistence type="predicted"/>
<dbReference type="InterPro" id="IPR051609">
    <property type="entry name" value="NmrA/Isoflavone_reductase-like"/>
</dbReference>
<name>A0AA38VKM5_9PEZI</name>
<dbReference type="InterPro" id="IPR036291">
    <property type="entry name" value="NAD(P)-bd_dom_sf"/>
</dbReference>
<feature type="domain" description="NmrA-like" evidence="3">
    <location>
        <begin position="2"/>
        <end position="245"/>
    </location>
</feature>
<dbReference type="PANTHER" id="PTHR47706">
    <property type="entry name" value="NMRA-LIKE FAMILY PROTEIN"/>
    <property type="match status" value="1"/>
</dbReference>
<keyword evidence="2" id="KW-0560">Oxidoreductase</keyword>
<reference evidence="4" key="1">
    <citation type="submission" date="2022-07" db="EMBL/GenBank/DDBJ databases">
        <title>Fungi with potential for degradation of polypropylene.</title>
        <authorList>
            <person name="Gostincar C."/>
        </authorList>
    </citation>
    <scope>NUCLEOTIDE SEQUENCE</scope>
    <source>
        <strain evidence="4">EXF-13308</strain>
    </source>
</reference>
<evidence type="ECO:0000259" key="3">
    <source>
        <dbReference type="Pfam" id="PF05368"/>
    </source>
</evidence>
<keyword evidence="5" id="KW-1185">Reference proteome</keyword>
<keyword evidence="1" id="KW-0521">NADP</keyword>
<sequence>MLILIPGITGALGGHIATSALSRGHTLRGLGRSPKALSSDITSRLESFFELESYYDISALERACHGVDAIICALRSTPELELDVQLLLLRAAEKAGIKIFVASTWNNDWTRIGFGAFEHYDAHISFKRQAEISSPIRPVYLFTGTFAEYLLSFTCFHVVGKTDDSGKKIEYWEDPSAPVPWTSMRDAAEFTLEVLNDEGVKQGKGGRFSFQSGVTTASELAKTYTQVTGGGVELVRAGSEEELAALAYKRRSETDVRDYLNYAILFYHLYTLKQTWKLRDVREYPQIRRTGLEEAVTLALDYV</sequence>
<dbReference type="AlphaFoldDB" id="A0AA38VKM5"/>
<dbReference type="EMBL" id="JANBVO010000054">
    <property type="protein sequence ID" value="KAJ9132987.1"/>
    <property type="molecule type" value="Genomic_DNA"/>
</dbReference>
<evidence type="ECO:0000256" key="1">
    <source>
        <dbReference type="ARBA" id="ARBA00022857"/>
    </source>
</evidence>